<dbReference type="EMBL" id="JWZT01002718">
    <property type="protein sequence ID" value="KII68718.1"/>
    <property type="molecule type" value="Genomic_DNA"/>
</dbReference>
<accession>A0A0C2JHE6</accession>
<evidence type="ECO:0000313" key="1">
    <source>
        <dbReference type="EMBL" id="KII68718.1"/>
    </source>
</evidence>
<keyword evidence="2" id="KW-1185">Reference proteome</keyword>
<evidence type="ECO:0000313" key="2">
    <source>
        <dbReference type="Proteomes" id="UP000031668"/>
    </source>
</evidence>
<dbReference type="Pfam" id="PF01866">
    <property type="entry name" value="Diphthamide_syn"/>
    <property type="match status" value="1"/>
</dbReference>
<dbReference type="Gene3D" id="3.40.50.11840">
    <property type="entry name" value="Diphthamide synthesis DPH1/DPH2 domain 1"/>
    <property type="match status" value="1"/>
</dbReference>
<dbReference type="PANTHER" id="PTHR10762">
    <property type="entry name" value="DIPHTHAMIDE BIOSYNTHESIS PROTEIN"/>
    <property type="match status" value="1"/>
</dbReference>
<dbReference type="SFLD" id="SFLDS00032">
    <property type="entry name" value="Radical_SAM_3-amino-3-carboxyp"/>
    <property type="match status" value="1"/>
</dbReference>
<dbReference type="NCBIfam" id="TIGR00322">
    <property type="entry name" value="diphth2_R"/>
    <property type="match status" value="1"/>
</dbReference>
<gene>
    <name evidence="1" type="ORF">RF11_01078</name>
</gene>
<dbReference type="GO" id="GO:0090560">
    <property type="term" value="F:2-(3-amino-3-carboxypropyl)histidine synthase activity"/>
    <property type="evidence" value="ECO:0007669"/>
    <property type="project" value="InterPro"/>
</dbReference>
<dbReference type="OrthoDB" id="1649088at2759"/>
<dbReference type="Proteomes" id="UP000031668">
    <property type="component" value="Unassembled WGS sequence"/>
</dbReference>
<dbReference type="GO" id="GO:0017183">
    <property type="term" value="P:protein histidyl modification to diphthamide"/>
    <property type="evidence" value="ECO:0007669"/>
    <property type="project" value="InterPro"/>
</dbReference>
<organism evidence="1 2">
    <name type="scientific">Thelohanellus kitauei</name>
    <name type="common">Myxosporean</name>
    <dbReference type="NCBI Taxonomy" id="669202"/>
    <lineage>
        <taxon>Eukaryota</taxon>
        <taxon>Metazoa</taxon>
        <taxon>Cnidaria</taxon>
        <taxon>Myxozoa</taxon>
        <taxon>Myxosporea</taxon>
        <taxon>Bivalvulida</taxon>
        <taxon>Platysporina</taxon>
        <taxon>Myxobolidae</taxon>
        <taxon>Thelohanellus</taxon>
    </lineage>
</organism>
<comment type="caution">
    <text evidence="1">The sequence shown here is derived from an EMBL/GenBank/DDBJ whole genome shotgun (WGS) entry which is preliminary data.</text>
</comment>
<dbReference type="InterPro" id="IPR042263">
    <property type="entry name" value="DPH1/DPH2_1"/>
</dbReference>
<protein>
    <submittedName>
        <fullName evidence="1">Uncharacterized protein</fullName>
    </submittedName>
</protein>
<dbReference type="PANTHER" id="PTHR10762:SF1">
    <property type="entry name" value="2-(3-AMINO-3-CARBOXYPROPYL)HISTIDINE SYNTHASE SUBUNIT 1"/>
    <property type="match status" value="1"/>
</dbReference>
<sequence length="385" mass="43419">MGELLKPGQRKTKLSRFKIPDEILHNQDLSHDIMTLLPSKYSFEIHKTIWFIRQRKAKSHRYCECEVIISSDVVYGACCVDDFAAKLLDASVLIHYAHNPIQDTHHSSVLYVLVEIDIDIDHFVTSIQNSFGKHTKLSFVSTIQFVGSLQELMISGYSASVESCSPLTKGEILGWDGRFHIESAMIQNHSIPAYRYNYFTISYDPYTRILSLESYDYDRMVKTRRRSIEASTNGTYGIIVGTLGRQGSLKVLQASVVLNAAKWNEENYPMDYYARISGGSWTPHHETQNIMMLTDGSCGNHHIGWLISKGCVLTFLSFTFYPMTIKGVLAQNLQIVISFKYECKLTLSIQLCLEIFLSGEGSDPLSASTIGALGSPELYFPPSEC</sequence>
<reference evidence="1 2" key="1">
    <citation type="journal article" date="2014" name="Genome Biol. Evol.">
        <title>The genome of the myxosporean Thelohanellus kitauei shows adaptations to nutrient acquisition within its fish host.</title>
        <authorList>
            <person name="Yang Y."/>
            <person name="Xiong J."/>
            <person name="Zhou Z."/>
            <person name="Huo F."/>
            <person name="Miao W."/>
            <person name="Ran C."/>
            <person name="Liu Y."/>
            <person name="Zhang J."/>
            <person name="Feng J."/>
            <person name="Wang M."/>
            <person name="Wang M."/>
            <person name="Wang L."/>
            <person name="Yao B."/>
        </authorList>
    </citation>
    <scope>NUCLEOTIDE SEQUENCE [LARGE SCALE GENOMIC DNA]</scope>
    <source>
        <strain evidence="1">Wuqing</strain>
    </source>
</reference>
<proteinExistence type="predicted"/>
<dbReference type="AlphaFoldDB" id="A0A0C2JHE6"/>
<dbReference type="InterPro" id="IPR016435">
    <property type="entry name" value="DPH1/DPH2"/>
</dbReference>
<name>A0A0C2JHE6_THEKT</name>